<dbReference type="SUPFAM" id="SSF46579">
    <property type="entry name" value="Prefoldin"/>
    <property type="match status" value="1"/>
</dbReference>
<dbReference type="GO" id="GO:0045944">
    <property type="term" value="P:positive regulation of transcription by RNA polymerase II"/>
    <property type="evidence" value="ECO:0007669"/>
    <property type="project" value="TreeGrafter"/>
</dbReference>
<protein>
    <submittedName>
        <fullName evidence="5">Protein UXT</fullName>
    </submittedName>
</protein>
<dbReference type="GO" id="GO:0000122">
    <property type="term" value="P:negative regulation of transcription by RNA polymerase II"/>
    <property type="evidence" value="ECO:0007669"/>
    <property type="project" value="InterPro"/>
</dbReference>
<dbReference type="Proteomes" id="UP000887566">
    <property type="component" value="Unplaced"/>
</dbReference>
<reference evidence="5" key="1">
    <citation type="submission" date="2022-11" db="UniProtKB">
        <authorList>
            <consortium name="WormBaseParasite"/>
        </authorList>
    </citation>
    <scope>IDENTIFICATION</scope>
</reference>
<dbReference type="CDD" id="cd23158">
    <property type="entry name" value="Prefoldin_UXT"/>
    <property type="match status" value="1"/>
</dbReference>
<feature type="coiled-coil region" evidence="3">
    <location>
        <begin position="25"/>
        <end position="62"/>
    </location>
</feature>
<sequence length="155" mass="17582">MASTSRLPKEADIDKKILDYETFVNERLRSDLKTVLDQRDAVLQEIEEYETLKTTIEKLKEANRTTDLKTQVDLGQNFFVNAVVPDASKIFVKLGYGFFAELSLNEAVNFSDKRIALLLQKADSHANSANRIKANIHVVLQGLNELQNSRLSQLQ</sequence>
<keyword evidence="3" id="KW-0175">Coiled coil</keyword>
<dbReference type="PANTHER" id="PTHR13345:SF9">
    <property type="entry name" value="PROTEIN UXT"/>
    <property type="match status" value="1"/>
</dbReference>
<comment type="similarity">
    <text evidence="1">Belongs to the UXT family.</text>
</comment>
<proteinExistence type="inferred from homology"/>
<dbReference type="PRINTS" id="PR01502">
    <property type="entry name" value="UXTPROTEIN"/>
</dbReference>
<dbReference type="NCBIfam" id="TIGR00293">
    <property type="entry name" value="prefoldin subunit alpha"/>
    <property type="match status" value="1"/>
</dbReference>
<name>A0A914W815_9BILA</name>
<dbReference type="GO" id="GO:0003714">
    <property type="term" value="F:transcription corepressor activity"/>
    <property type="evidence" value="ECO:0007669"/>
    <property type="project" value="InterPro"/>
</dbReference>
<dbReference type="InterPro" id="IPR004127">
    <property type="entry name" value="Prefoldin_subunit_alpha"/>
</dbReference>
<dbReference type="PANTHER" id="PTHR13345">
    <property type="entry name" value="MEDIATOR OF RNA POLYMERASE II TRANSCRIPTION SUBUNIT 10"/>
    <property type="match status" value="1"/>
</dbReference>
<evidence type="ECO:0000256" key="2">
    <source>
        <dbReference type="ARBA" id="ARBA00011695"/>
    </source>
</evidence>
<dbReference type="AlphaFoldDB" id="A0A914W815"/>
<keyword evidence="4" id="KW-1185">Reference proteome</keyword>
<evidence type="ECO:0000313" key="5">
    <source>
        <dbReference type="WBParaSite" id="PSAMB.scaffold3495size18043.g21770.t1"/>
    </source>
</evidence>
<accession>A0A914W815</accession>
<dbReference type="GO" id="GO:0016592">
    <property type="term" value="C:mediator complex"/>
    <property type="evidence" value="ECO:0007669"/>
    <property type="project" value="TreeGrafter"/>
</dbReference>
<organism evidence="4 5">
    <name type="scientific">Plectus sambesii</name>
    <dbReference type="NCBI Taxonomy" id="2011161"/>
    <lineage>
        <taxon>Eukaryota</taxon>
        <taxon>Metazoa</taxon>
        <taxon>Ecdysozoa</taxon>
        <taxon>Nematoda</taxon>
        <taxon>Chromadorea</taxon>
        <taxon>Plectida</taxon>
        <taxon>Plectina</taxon>
        <taxon>Plectoidea</taxon>
        <taxon>Plectidae</taxon>
        <taxon>Plectus</taxon>
    </lineage>
</organism>
<dbReference type="Gene3D" id="1.10.287.370">
    <property type="match status" value="1"/>
</dbReference>
<dbReference type="Pfam" id="PF02996">
    <property type="entry name" value="Prefoldin"/>
    <property type="match status" value="1"/>
</dbReference>
<dbReference type="InterPro" id="IPR009053">
    <property type="entry name" value="Prefoldin"/>
</dbReference>
<dbReference type="InterPro" id="IPR003994">
    <property type="entry name" value="UXT"/>
</dbReference>
<evidence type="ECO:0000256" key="1">
    <source>
        <dbReference type="ARBA" id="ARBA00007666"/>
    </source>
</evidence>
<dbReference type="WBParaSite" id="PSAMB.scaffold3495size18043.g21770.t1">
    <property type="protein sequence ID" value="PSAMB.scaffold3495size18043.g21770.t1"/>
    <property type="gene ID" value="PSAMB.scaffold3495size18043.g21770"/>
</dbReference>
<evidence type="ECO:0000256" key="3">
    <source>
        <dbReference type="SAM" id="Coils"/>
    </source>
</evidence>
<evidence type="ECO:0000313" key="4">
    <source>
        <dbReference type="Proteomes" id="UP000887566"/>
    </source>
</evidence>
<comment type="subunit">
    <text evidence="2">Heterohexamer of two PFD-alpha type and four PFD-beta type subunits.</text>
</comment>